<sequence length="75" mass="8269">MGTIWSARQDMRLRSIETAPQSTESAPMTCLQQYRDPLEDGSGISMRVKPGIVPDLPAGRVESEYDASDDDPENV</sequence>
<organism evidence="2 3">
    <name type="scientific">Mycobacterium senriense</name>
    <dbReference type="NCBI Taxonomy" id="2775496"/>
    <lineage>
        <taxon>Bacteria</taxon>
        <taxon>Bacillati</taxon>
        <taxon>Actinomycetota</taxon>
        <taxon>Actinomycetes</taxon>
        <taxon>Mycobacteriales</taxon>
        <taxon>Mycobacteriaceae</taxon>
        <taxon>Mycobacterium</taxon>
        <taxon>Mycobacterium avium complex (MAC)</taxon>
    </lineage>
</organism>
<dbReference type="EMBL" id="AP024828">
    <property type="protein sequence ID" value="BCZ24057.1"/>
    <property type="molecule type" value="Genomic_DNA"/>
</dbReference>
<gene>
    <name evidence="2" type="ORF">MTY59_39120</name>
</gene>
<name>A0ABM7SRX6_9MYCO</name>
<protein>
    <submittedName>
        <fullName evidence="2">Uncharacterized protein</fullName>
    </submittedName>
</protein>
<feature type="region of interest" description="Disordered" evidence="1">
    <location>
        <begin position="36"/>
        <end position="75"/>
    </location>
</feature>
<evidence type="ECO:0000256" key="1">
    <source>
        <dbReference type="SAM" id="MobiDB-lite"/>
    </source>
</evidence>
<accession>A0ABM7SRX6</accession>
<reference evidence="2 3" key="1">
    <citation type="submission" date="2021-07" db="EMBL/GenBank/DDBJ databases">
        <title>Complete genome sequence of nontuberculous Mycobacterium sp. TY59.</title>
        <authorList>
            <person name="Fukushima K."/>
        </authorList>
    </citation>
    <scope>NUCLEOTIDE SEQUENCE [LARGE SCALE GENOMIC DNA]</scope>
    <source>
        <strain evidence="2 3">TY59</strain>
    </source>
</reference>
<evidence type="ECO:0000313" key="3">
    <source>
        <dbReference type="Proteomes" id="UP000826012"/>
    </source>
</evidence>
<feature type="compositionally biased region" description="Acidic residues" evidence="1">
    <location>
        <begin position="64"/>
        <end position="75"/>
    </location>
</feature>
<dbReference type="Proteomes" id="UP000826012">
    <property type="component" value="Chromosome"/>
</dbReference>
<evidence type="ECO:0000313" key="2">
    <source>
        <dbReference type="EMBL" id="BCZ24057.1"/>
    </source>
</evidence>
<keyword evidence="3" id="KW-1185">Reference proteome</keyword>
<proteinExistence type="predicted"/>